<evidence type="ECO:0000256" key="6">
    <source>
        <dbReference type="ARBA" id="ARBA00023098"/>
    </source>
</evidence>
<keyword evidence="4" id="KW-0442">Lipid degradation</keyword>
<feature type="transmembrane region" description="Helical" evidence="9">
    <location>
        <begin position="44"/>
        <end position="67"/>
    </location>
</feature>
<dbReference type="FunCoup" id="J4GQF9">
    <property type="interactions" value="46"/>
</dbReference>
<evidence type="ECO:0000256" key="8">
    <source>
        <dbReference type="SAM" id="MobiDB-lite"/>
    </source>
</evidence>
<dbReference type="Gene3D" id="3.40.50.1820">
    <property type="entry name" value="alpha/beta hydrolase"/>
    <property type="match status" value="1"/>
</dbReference>
<organism evidence="11 12">
    <name type="scientific">Fibroporia radiculosa</name>
    <dbReference type="NCBI Taxonomy" id="599839"/>
    <lineage>
        <taxon>Eukaryota</taxon>
        <taxon>Fungi</taxon>
        <taxon>Dikarya</taxon>
        <taxon>Basidiomycota</taxon>
        <taxon>Agaricomycotina</taxon>
        <taxon>Agaricomycetes</taxon>
        <taxon>Polyporales</taxon>
        <taxon>Fibroporiaceae</taxon>
        <taxon>Fibroporia</taxon>
    </lineage>
</organism>
<evidence type="ECO:0000256" key="5">
    <source>
        <dbReference type="ARBA" id="ARBA00022989"/>
    </source>
</evidence>
<dbReference type="SUPFAM" id="SSF53474">
    <property type="entry name" value="alpha/beta-Hydrolases"/>
    <property type="match status" value="1"/>
</dbReference>
<accession>J4GQF9</accession>
<feature type="domain" description="AB hydrolase-1" evidence="10">
    <location>
        <begin position="156"/>
        <end position="443"/>
    </location>
</feature>
<dbReference type="OrthoDB" id="9974421at2759"/>
<dbReference type="STRING" id="599839.J4GQF9"/>
<evidence type="ECO:0000256" key="4">
    <source>
        <dbReference type="ARBA" id="ARBA00022963"/>
    </source>
</evidence>
<dbReference type="GO" id="GO:0016787">
    <property type="term" value="F:hydrolase activity"/>
    <property type="evidence" value="ECO:0007669"/>
    <property type="project" value="UniProtKB-KW"/>
</dbReference>
<evidence type="ECO:0000256" key="2">
    <source>
        <dbReference type="ARBA" id="ARBA00022692"/>
    </source>
</evidence>
<keyword evidence="12" id="KW-1185">Reference proteome</keyword>
<dbReference type="RefSeq" id="XP_012182298.1">
    <property type="nucleotide sequence ID" value="XM_012326908.1"/>
</dbReference>
<dbReference type="Proteomes" id="UP000006352">
    <property type="component" value="Unassembled WGS sequence"/>
</dbReference>
<evidence type="ECO:0000256" key="3">
    <source>
        <dbReference type="ARBA" id="ARBA00022801"/>
    </source>
</evidence>
<keyword evidence="7 9" id="KW-0472">Membrane</keyword>
<keyword evidence="2 9" id="KW-0812">Transmembrane</keyword>
<dbReference type="GO" id="GO:0016042">
    <property type="term" value="P:lipid catabolic process"/>
    <property type="evidence" value="ECO:0007669"/>
    <property type="project" value="UniProtKB-KW"/>
</dbReference>
<dbReference type="GO" id="GO:0016020">
    <property type="term" value="C:membrane"/>
    <property type="evidence" value="ECO:0007669"/>
    <property type="project" value="UniProtKB-SubCell"/>
</dbReference>
<evidence type="ECO:0000313" key="11">
    <source>
        <dbReference type="EMBL" id="CCM03015.1"/>
    </source>
</evidence>
<gene>
    <name evidence="11" type="ORF">FIBRA_05132</name>
</gene>
<dbReference type="GeneID" id="24097926"/>
<dbReference type="EMBL" id="HE797096">
    <property type="protein sequence ID" value="CCM03015.1"/>
    <property type="molecule type" value="Genomic_DNA"/>
</dbReference>
<proteinExistence type="predicted"/>
<dbReference type="PANTHER" id="PTHR11005">
    <property type="entry name" value="LYSOSOMAL ACID LIPASE-RELATED"/>
    <property type="match status" value="1"/>
</dbReference>
<dbReference type="Pfam" id="PF00561">
    <property type="entry name" value="Abhydrolase_1"/>
    <property type="match status" value="1"/>
</dbReference>
<dbReference type="InterPro" id="IPR029058">
    <property type="entry name" value="AB_hydrolase_fold"/>
</dbReference>
<evidence type="ECO:0000256" key="9">
    <source>
        <dbReference type="SAM" id="Phobius"/>
    </source>
</evidence>
<evidence type="ECO:0000313" key="12">
    <source>
        <dbReference type="Proteomes" id="UP000006352"/>
    </source>
</evidence>
<evidence type="ECO:0000256" key="7">
    <source>
        <dbReference type="ARBA" id="ARBA00023136"/>
    </source>
</evidence>
<name>J4GQF9_9APHY</name>
<reference evidence="11 12" key="1">
    <citation type="journal article" date="2012" name="Appl. Environ. Microbiol.">
        <title>Short-read sequencing for genomic analysis of the brown rot fungus Fibroporia radiculosa.</title>
        <authorList>
            <person name="Tang J.D."/>
            <person name="Perkins A.D."/>
            <person name="Sonstegard T.S."/>
            <person name="Schroeder S.G."/>
            <person name="Burgess S.C."/>
            <person name="Diehl S.V."/>
        </authorList>
    </citation>
    <scope>NUCLEOTIDE SEQUENCE [LARGE SCALE GENOMIC DNA]</scope>
    <source>
        <strain evidence="11 12">TFFH 294</strain>
    </source>
</reference>
<sequence>MALTREERASQSQSTACPPSPLPATLLSMMPYVPLVGRLTIREYTAIFVGSFAVVLETLLTTIIAFLPKSVIKWFYNRSRPIFHLFVGPPIPKSPERDLAERVRRAPDFDHLCDIFGYTFEEHVVMTKDGYLLGLHRLPFRRGETREGRGRSTGKPVVYLHHGLLMNSEVWICLTDPRRSVAFALVERGFDVWLGNNRGNKYSRKSIHHNPNATRFWDYSIDDFAWHDIPDSIEYILHVTKEESLSYVGFSQGTAQAFAALSIHPQLNDKVNAFIALAPAMSPAGLSAPIVDGLMKASPTLLFLIFGRKAILSSVPAWTSMLYPPVFCEIITHSLRFLFSWKSDNISALQKLAAYSHLYSYASVKSVVHWFQIMRNAKFQMYDDAVQRVIRVPRTAHRHRPSGVTSYAPARFPTRNIVSPIVLLYGDHDSLVDIDVMLRELPAHTVARCLEGYEHLDVLWGENIHRDVIPHVLEALRDHCVQPTRVRLLPEDMYPVQEAKIRVLVNGVDTDSTPSSGMETASGYASGQDES</sequence>
<feature type="region of interest" description="Disordered" evidence="8">
    <location>
        <begin position="508"/>
        <end position="531"/>
    </location>
</feature>
<protein>
    <recommendedName>
        <fullName evidence="10">AB hydrolase-1 domain-containing protein</fullName>
    </recommendedName>
</protein>
<evidence type="ECO:0000256" key="1">
    <source>
        <dbReference type="ARBA" id="ARBA00004167"/>
    </source>
</evidence>
<keyword evidence="5 9" id="KW-1133">Transmembrane helix</keyword>
<dbReference type="HOGENOM" id="CLU_010974_5_0_1"/>
<keyword evidence="6" id="KW-0443">Lipid metabolism</keyword>
<feature type="compositionally biased region" description="Polar residues" evidence="8">
    <location>
        <begin position="509"/>
        <end position="525"/>
    </location>
</feature>
<evidence type="ECO:0000259" key="10">
    <source>
        <dbReference type="Pfam" id="PF00561"/>
    </source>
</evidence>
<dbReference type="AlphaFoldDB" id="J4GQF9"/>
<dbReference type="InParanoid" id="J4GQF9"/>
<keyword evidence="3" id="KW-0378">Hydrolase</keyword>
<dbReference type="FunFam" id="3.40.50.1820:FF:000095">
    <property type="entry name" value="Triglyceride lipase-cholesterol esterase"/>
    <property type="match status" value="1"/>
</dbReference>
<comment type="subcellular location">
    <subcellularLocation>
        <location evidence="1">Membrane</location>
        <topology evidence="1">Single-pass membrane protein</topology>
    </subcellularLocation>
</comment>
<dbReference type="InterPro" id="IPR000073">
    <property type="entry name" value="AB_hydrolase_1"/>
</dbReference>